<comment type="similarity">
    <text evidence="2">Belongs to the FliJ family.</text>
</comment>
<dbReference type="NCBIfam" id="TIGR02473">
    <property type="entry name" value="flagell_FliJ"/>
    <property type="match status" value="1"/>
</dbReference>
<dbReference type="InterPro" id="IPR012823">
    <property type="entry name" value="Flagell_FliJ"/>
</dbReference>
<dbReference type="InterPro" id="IPR052570">
    <property type="entry name" value="FliJ"/>
</dbReference>
<evidence type="ECO:0000313" key="12">
    <source>
        <dbReference type="Proteomes" id="UP001317963"/>
    </source>
</evidence>
<evidence type="ECO:0000256" key="4">
    <source>
        <dbReference type="ARBA" id="ARBA00022448"/>
    </source>
</evidence>
<name>A0ABY6Q4K4_9GAMM</name>
<keyword evidence="9" id="KW-0472">Membrane</keyword>
<keyword evidence="4" id="KW-0813">Transport</keyword>
<dbReference type="PANTHER" id="PTHR38786">
    <property type="entry name" value="FLAGELLAR FLIJ PROTEIN"/>
    <property type="match status" value="1"/>
</dbReference>
<keyword evidence="5" id="KW-1003">Cell membrane</keyword>
<dbReference type="RefSeq" id="WP_279242602.1">
    <property type="nucleotide sequence ID" value="NZ_CP036501.1"/>
</dbReference>
<evidence type="ECO:0000256" key="10">
    <source>
        <dbReference type="ARBA" id="ARBA00023225"/>
    </source>
</evidence>
<evidence type="ECO:0000256" key="2">
    <source>
        <dbReference type="ARBA" id="ARBA00010004"/>
    </source>
</evidence>
<comment type="subcellular location">
    <subcellularLocation>
        <location evidence="1">Cell membrane</location>
        <topology evidence="1">Peripheral membrane protein</topology>
        <orientation evidence="1">Cytoplasmic side</orientation>
    </subcellularLocation>
</comment>
<dbReference type="Pfam" id="PF02050">
    <property type="entry name" value="FliJ"/>
    <property type="match status" value="1"/>
</dbReference>
<gene>
    <name evidence="11" type="primary">fliJ</name>
    <name evidence="11" type="ORF">E0F26_03185</name>
</gene>
<evidence type="ECO:0000256" key="5">
    <source>
        <dbReference type="ARBA" id="ARBA00022475"/>
    </source>
</evidence>
<accession>A0ABY6Q4K4</accession>
<proteinExistence type="inferred from homology"/>
<dbReference type="Gene3D" id="1.10.287.1700">
    <property type="match status" value="1"/>
</dbReference>
<organism evidence="11 12">
    <name type="scientific">Candidatus Paraluminiphilus aquimaris</name>
    <dbReference type="NCBI Taxonomy" id="2518994"/>
    <lineage>
        <taxon>Bacteria</taxon>
        <taxon>Pseudomonadati</taxon>
        <taxon>Pseudomonadota</taxon>
        <taxon>Gammaproteobacteria</taxon>
        <taxon>Cellvibrionales</taxon>
        <taxon>Halieaceae</taxon>
        <taxon>Candidatus Paraluminiphilus</taxon>
    </lineage>
</organism>
<evidence type="ECO:0000256" key="6">
    <source>
        <dbReference type="ARBA" id="ARBA00022500"/>
    </source>
</evidence>
<keyword evidence="11" id="KW-0282">Flagellum</keyword>
<dbReference type="PANTHER" id="PTHR38786:SF1">
    <property type="entry name" value="FLAGELLAR FLIJ PROTEIN"/>
    <property type="match status" value="1"/>
</dbReference>
<reference evidence="11 12" key="1">
    <citation type="submission" date="2019-02" db="EMBL/GenBank/DDBJ databases">
        <title>Halieaceae_genomes.</title>
        <authorList>
            <person name="Li S.-H."/>
        </authorList>
    </citation>
    <scope>NUCLEOTIDE SEQUENCE [LARGE SCALE GENOMIC DNA]</scope>
    <source>
        <strain evidence="11 12">JH123</strain>
    </source>
</reference>
<evidence type="ECO:0000256" key="1">
    <source>
        <dbReference type="ARBA" id="ARBA00004413"/>
    </source>
</evidence>
<keyword evidence="6" id="KW-0145">Chemotaxis</keyword>
<keyword evidence="8" id="KW-0653">Protein transport</keyword>
<dbReference type="Proteomes" id="UP001317963">
    <property type="component" value="Chromosome"/>
</dbReference>
<keyword evidence="7" id="KW-1005">Bacterial flagellum biogenesis</keyword>
<evidence type="ECO:0000256" key="9">
    <source>
        <dbReference type="ARBA" id="ARBA00023136"/>
    </source>
</evidence>
<dbReference type="EMBL" id="CP036501">
    <property type="protein sequence ID" value="UZP73806.1"/>
    <property type="molecule type" value="Genomic_DNA"/>
</dbReference>
<keyword evidence="11" id="KW-0969">Cilium</keyword>
<evidence type="ECO:0000256" key="7">
    <source>
        <dbReference type="ARBA" id="ARBA00022795"/>
    </source>
</evidence>
<protein>
    <recommendedName>
        <fullName evidence="3">Flagellar FliJ protein</fullName>
    </recommendedName>
</protein>
<dbReference type="InterPro" id="IPR053716">
    <property type="entry name" value="Flag_assembly_chemotaxis_eff"/>
</dbReference>
<evidence type="ECO:0000313" key="11">
    <source>
        <dbReference type="EMBL" id="UZP73806.1"/>
    </source>
</evidence>
<keyword evidence="10" id="KW-1006">Bacterial flagellum protein export</keyword>
<evidence type="ECO:0000256" key="3">
    <source>
        <dbReference type="ARBA" id="ARBA00020392"/>
    </source>
</evidence>
<keyword evidence="12" id="KW-1185">Reference proteome</keyword>
<sequence>MSRDQLALVQDLAERQEKEAANRLGSAQSQVDVAQGQLNQMMDYRSSYYRLATGAGGDVIDTSQLQTARHFLSQLDTIVGRQQKTVGQAELVLDQQRTAWIETKRRLNAIKNLRASRDQARFRKDEKVIQRLLDELHATQTFFAEAR</sequence>
<evidence type="ECO:0000256" key="8">
    <source>
        <dbReference type="ARBA" id="ARBA00022927"/>
    </source>
</evidence>
<keyword evidence="11" id="KW-0966">Cell projection</keyword>